<dbReference type="Proteomes" id="UP000264840">
    <property type="component" value="Unplaced"/>
</dbReference>
<keyword evidence="1" id="KW-0812">Transmembrane</keyword>
<organism evidence="2 3">
    <name type="scientific">Haplochromis burtoni</name>
    <name type="common">Burton's mouthbrooder</name>
    <name type="synonym">Chromis burtoni</name>
    <dbReference type="NCBI Taxonomy" id="8153"/>
    <lineage>
        <taxon>Eukaryota</taxon>
        <taxon>Metazoa</taxon>
        <taxon>Chordata</taxon>
        <taxon>Craniata</taxon>
        <taxon>Vertebrata</taxon>
        <taxon>Euteleostomi</taxon>
        <taxon>Actinopterygii</taxon>
        <taxon>Neopterygii</taxon>
        <taxon>Teleostei</taxon>
        <taxon>Neoteleostei</taxon>
        <taxon>Acanthomorphata</taxon>
        <taxon>Ovalentaria</taxon>
        <taxon>Cichlomorphae</taxon>
        <taxon>Cichliformes</taxon>
        <taxon>Cichlidae</taxon>
        <taxon>African cichlids</taxon>
        <taxon>Pseudocrenilabrinae</taxon>
        <taxon>Haplochromini</taxon>
        <taxon>Haplochromis</taxon>
    </lineage>
</organism>
<feature type="transmembrane region" description="Helical" evidence="1">
    <location>
        <begin position="97"/>
        <end position="118"/>
    </location>
</feature>
<evidence type="ECO:0000313" key="3">
    <source>
        <dbReference type="Proteomes" id="UP000264840"/>
    </source>
</evidence>
<name>A0A3Q3D046_HAPBU</name>
<evidence type="ECO:0000256" key="1">
    <source>
        <dbReference type="SAM" id="Phobius"/>
    </source>
</evidence>
<reference evidence="2" key="2">
    <citation type="submission" date="2025-09" db="UniProtKB">
        <authorList>
            <consortium name="Ensembl"/>
        </authorList>
    </citation>
    <scope>IDENTIFICATION</scope>
</reference>
<keyword evidence="1" id="KW-0472">Membrane</keyword>
<keyword evidence="3" id="KW-1185">Reference proteome</keyword>
<reference evidence="2" key="1">
    <citation type="submission" date="2025-08" db="UniProtKB">
        <authorList>
            <consortium name="Ensembl"/>
        </authorList>
    </citation>
    <scope>IDENTIFICATION</scope>
</reference>
<dbReference type="Ensembl" id="ENSHBUT00000029641.1">
    <property type="protein sequence ID" value="ENSHBUP00000034658.1"/>
    <property type="gene ID" value="ENSHBUG00000022371.1"/>
</dbReference>
<keyword evidence="1" id="KW-1133">Transmembrane helix</keyword>
<dbReference type="GeneTree" id="ENSGT00650000094922"/>
<dbReference type="AlphaFoldDB" id="A0A3Q3D046"/>
<accession>A0A3Q3D046</accession>
<protein>
    <recommendedName>
        <fullName evidence="4">Beta-defensin</fullName>
    </recommendedName>
</protein>
<dbReference type="STRING" id="8153.ENSHBUP00000034658"/>
<sequence>RRPVKAVFSCSCTGCAGADELSRLRRGKISAFQLHSATFYQKVVLHNCSGIDLDFCFSKSQLHLPDQKQARRTPPPCFNCCINAAPARQRQCLKAHWYPNMKGLGLVLLVLLLMLAAGEGTDPETQYWTCGYRGLCRRFCYAQEYIVGHHGCPRRYRCCAMRY</sequence>
<proteinExistence type="predicted"/>
<evidence type="ECO:0008006" key="4">
    <source>
        <dbReference type="Google" id="ProtNLM"/>
    </source>
</evidence>
<evidence type="ECO:0000313" key="2">
    <source>
        <dbReference type="Ensembl" id="ENSHBUP00000034658.1"/>
    </source>
</evidence>